<dbReference type="InterPro" id="IPR005268">
    <property type="entry name" value="CHP00725"/>
</dbReference>
<dbReference type="InterPro" id="IPR041164">
    <property type="entry name" value="LDcluster4"/>
</dbReference>
<dbReference type="Pfam" id="PF18306">
    <property type="entry name" value="LDcluster4"/>
    <property type="match status" value="1"/>
</dbReference>
<dbReference type="Gene3D" id="3.40.50.450">
    <property type="match status" value="1"/>
</dbReference>
<dbReference type="PANTHER" id="PTHR43393:SF3">
    <property type="entry name" value="LYSINE DECARBOXYLASE-LIKE PROTEIN"/>
    <property type="match status" value="1"/>
</dbReference>
<sequence>MKKPQYIGVIGAGTCPASTYGIAKDLGFEIGKRGWTLVCGGLQGVMEGAARGCSEAGGMVLGILPGLDKRSANPYITVPIPTGLGDGRNLLVVRASDVLVAVEGGYGTLSEIALALKAGKPVIGLQTWKEIPGIQHADDYLEAIQLISFSLSSKGGHKK</sequence>
<protein>
    <submittedName>
        <fullName evidence="1">TIGR00725 family protein</fullName>
    </submittedName>
</protein>
<evidence type="ECO:0000313" key="1">
    <source>
        <dbReference type="EMBL" id="MBC8178065.1"/>
    </source>
</evidence>
<reference evidence="1 2" key="1">
    <citation type="submission" date="2020-08" db="EMBL/GenBank/DDBJ databases">
        <title>Bridging the membrane lipid divide: bacteria of the FCB group superphylum have the potential to synthesize archaeal ether lipids.</title>
        <authorList>
            <person name="Villanueva L."/>
            <person name="Von Meijenfeldt F.A.B."/>
            <person name="Westbye A.B."/>
            <person name="Yadav S."/>
            <person name="Hopmans E.C."/>
            <person name="Dutilh B.E."/>
            <person name="Sinninghe Damste J.S."/>
        </authorList>
    </citation>
    <scope>NUCLEOTIDE SEQUENCE [LARGE SCALE GENOMIC DNA]</scope>
    <source>
        <strain evidence="1">NIOZ-UU27</strain>
    </source>
</reference>
<dbReference type="AlphaFoldDB" id="A0A8J6N0P2"/>
<dbReference type="Proteomes" id="UP000650524">
    <property type="component" value="Unassembled WGS sequence"/>
</dbReference>
<dbReference type="GO" id="GO:0005829">
    <property type="term" value="C:cytosol"/>
    <property type="evidence" value="ECO:0007669"/>
    <property type="project" value="TreeGrafter"/>
</dbReference>
<name>A0A8J6N0P2_9DELT</name>
<dbReference type="EMBL" id="JACNJD010000253">
    <property type="protein sequence ID" value="MBC8178065.1"/>
    <property type="molecule type" value="Genomic_DNA"/>
</dbReference>
<gene>
    <name evidence="1" type="ORF">H8E19_11730</name>
</gene>
<dbReference type="InterPro" id="IPR052341">
    <property type="entry name" value="LOG_family_nucleotidases"/>
</dbReference>
<organism evidence="1 2">
    <name type="scientific">Candidatus Desulfacyla euxinica</name>
    <dbReference type="NCBI Taxonomy" id="2841693"/>
    <lineage>
        <taxon>Bacteria</taxon>
        <taxon>Deltaproteobacteria</taxon>
        <taxon>Candidatus Desulfacyla</taxon>
    </lineage>
</organism>
<dbReference type="SUPFAM" id="SSF102405">
    <property type="entry name" value="MCP/YpsA-like"/>
    <property type="match status" value="1"/>
</dbReference>
<comment type="caution">
    <text evidence="1">The sequence shown here is derived from an EMBL/GenBank/DDBJ whole genome shotgun (WGS) entry which is preliminary data.</text>
</comment>
<proteinExistence type="predicted"/>
<accession>A0A8J6N0P2</accession>
<evidence type="ECO:0000313" key="2">
    <source>
        <dbReference type="Proteomes" id="UP000650524"/>
    </source>
</evidence>
<dbReference type="NCBIfam" id="TIGR00725">
    <property type="entry name" value="TIGR00725 family protein"/>
    <property type="match status" value="1"/>
</dbReference>
<dbReference type="PANTHER" id="PTHR43393">
    <property type="entry name" value="CYTOKININ RIBOSIDE 5'-MONOPHOSPHATE PHOSPHORIBOHYDROLASE"/>
    <property type="match status" value="1"/>
</dbReference>